<comment type="caution">
    <text evidence="3">The sequence shown here is derived from an EMBL/GenBank/DDBJ whole genome shotgun (WGS) entry which is preliminary data.</text>
</comment>
<gene>
    <name evidence="3" type="ORF">ASZ90_004078</name>
</gene>
<sequence length="926" mass="103445">MKRTHFLSLTLFFLLFAVLKSQNISEIEIPYTKYVLDNGLILIVHEDHKAPIVAVNIWYHVGSKNEKIGKTGFAHLFEHLMFNGSENYDDDYFQIMERVGATDLNGTTNTDRTNYFQNVPTSAVDLALWMESDRMGHLLGAVTQEKLDEQRGVVQNEKRQGENQPYAVTWELITKGTYPVGHPYSWTVIGSMEDLDAAALEDVHEWFKTYYGAANAVLVVAGDITPEVAKEKVEKYFGDIPSGPPIAKYDTWIAKMEGSKRQIVQDRAPQARVYKIWNVPEWGNEELAYLDLASDVLALGKSSRLFKRLVYDDQIATDVAAYYSPGEIGSQFTIHATAKPGGDLAIVEKAIDEVLSQFLTEGPTQEELQRVKTKHIANFVRGIERIGGFGGKSDILAQSQVYGGSPDYFKKMLGYVANSTVQDIKDASVKWLSDGVYILEVHPFPNYTELAVGADRSKLPETGTPPDVSFPEIQTATLSNGLKVMLSQRSSVPLVNLSLLVDAGYASDQFAIPGTASLSMAMLDEGTSKLNSLEISDMLDNLGANLGTNSNLDMSFVNMSSLKEKLDLSLDLFADVILNPSFPESELDRLKKERIAQIQREKSNPIQMGLRTFPGIIYGKDHAYGLPFTGTGYEETVVKIQRDDLVKFHKTWFKPNNSTLVVTGDISMDELLPKLENHFDDWEEGTVPKKNISKVNNSEKPVVYMMNKTGAPQSIIFAAQLFPGRSVENNLEIETMNDILGGSFTSRINMNLREDKHWSYGSRSLIMGARGQRPFIVFAMVQSDKTKESFAEVLREISEFRSTNPATEDELTKIKLNNTLGLPGNWETNNAVGSSLAEIVQFGLPMDYFETYSSRVKNLKLEDVQSAAKENLNADNLVWVVVGDKTQYEEKLKEFGYDIHEIDVDGNIIDAEIKTPAKIETPKITE</sequence>
<dbReference type="AlphaFoldDB" id="A0A0W8FYV8"/>
<dbReference type="InterPro" id="IPR007863">
    <property type="entry name" value="Peptidase_M16_C"/>
</dbReference>
<dbReference type="InterPro" id="IPR050361">
    <property type="entry name" value="MPP/UQCRC_Complex"/>
</dbReference>
<evidence type="ECO:0000313" key="3">
    <source>
        <dbReference type="EMBL" id="KUG26091.1"/>
    </source>
</evidence>
<evidence type="ECO:0000259" key="1">
    <source>
        <dbReference type="Pfam" id="PF00675"/>
    </source>
</evidence>
<name>A0A0W8FYV8_9ZZZZ</name>
<reference evidence="3" key="1">
    <citation type="journal article" date="2015" name="Proc. Natl. Acad. Sci. U.S.A.">
        <title>Networks of energetic and metabolic interactions define dynamics in microbial communities.</title>
        <authorList>
            <person name="Embree M."/>
            <person name="Liu J.K."/>
            <person name="Al-Bassam M.M."/>
            <person name="Zengler K."/>
        </authorList>
    </citation>
    <scope>NUCLEOTIDE SEQUENCE</scope>
</reference>
<dbReference type="Pfam" id="PF00675">
    <property type="entry name" value="Peptidase_M16"/>
    <property type="match status" value="2"/>
</dbReference>
<dbReference type="GO" id="GO:0008233">
    <property type="term" value="F:peptidase activity"/>
    <property type="evidence" value="ECO:0007669"/>
    <property type="project" value="UniProtKB-KW"/>
</dbReference>
<evidence type="ECO:0000259" key="2">
    <source>
        <dbReference type="Pfam" id="PF05193"/>
    </source>
</evidence>
<proteinExistence type="predicted"/>
<dbReference type="InterPro" id="IPR011249">
    <property type="entry name" value="Metalloenz_LuxS/M16"/>
</dbReference>
<organism evidence="3">
    <name type="scientific">hydrocarbon metagenome</name>
    <dbReference type="NCBI Taxonomy" id="938273"/>
    <lineage>
        <taxon>unclassified sequences</taxon>
        <taxon>metagenomes</taxon>
        <taxon>ecological metagenomes</taxon>
    </lineage>
</organism>
<dbReference type="SUPFAM" id="SSF63411">
    <property type="entry name" value="LuxS/MPP-like metallohydrolase"/>
    <property type="match status" value="4"/>
</dbReference>
<feature type="domain" description="Peptidase M16 C-terminal" evidence="2">
    <location>
        <begin position="639"/>
        <end position="815"/>
    </location>
</feature>
<dbReference type="GO" id="GO:0006508">
    <property type="term" value="P:proteolysis"/>
    <property type="evidence" value="ECO:0007669"/>
    <property type="project" value="UniProtKB-KW"/>
</dbReference>
<dbReference type="PANTHER" id="PTHR11851">
    <property type="entry name" value="METALLOPROTEASE"/>
    <property type="match status" value="1"/>
</dbReference>
<keyword evidence="3" id="KW-0645">Protease</keyword>
<feature type="domain" description="Peptidase M16 C-terminal" evidence="2">
    <location>
        <begin position="200"/>
        <end position="373"/>
    </location>
</feature>
<dbReference type="InterPro" id="IPR011765">
    <property type="entry name" value="Pept_M16_N"/>
</dbReference>
<dbReference type="Gene3D" id="3.30.830.10">
    <property type="entry name" value="Metalloenzyme, LuxS/M16 peptidase-like"/>
    <property type="match status" value="4"/>
</dbReference>
<feature type="domain" description="Peptidase M16 N-terminal" evidence="1">
    <location>
        <begin position="484"/>
        <end position="604"/>
    </location>
</feature>
<protein>
    <submittedName>
        <fullName evidence="3">Zinc protease</fullName>
    </submittedName>
</protein>
<dbReference type="PANTHER" id="PTHR11851:SF224">
    <property type="entry name" value="PROCESSING PROTEASE"/>
    <property type="match status" value="1"/>
</dbReference>
<dbReference type="GO" id="GO:0046872">
    <property type="term" value="F:metal ion binding"/>
    <property type="evidence" value="ECO:0007669"/>
    <property type="project" value="InterPro"/>
</dbReference>
<dbReference type="EMBL" id="LNQE01000538">
    <property type="protein sequence ID" value="KUG26091.1"/>
    <property type="molecule type" value="Genomic_DNA"/>
</dbReference>
<keyword evidence="3" id="KW-0378">Hydrolase</keyword>
<dbReference type="Pfam" id="PF05193">
    <property type="entry name" value="Peptidase_M16_C"/>
    <property type="match status" value="2"/>
</dbReference>
<accession>A0A0W8FYV8</accession>
<feature type="domain" description="Peptidase M16 N-terminal" evidence="1">
    <location>
        <begin position="44"/>
        <end position="178"/>
    </location>
</feature>